<feature type="chain" id="PRO_5043316088" description="Metal-dependent phosphohydrolase" evidence="1">
    <location>
        <begin position="31"/>
        <end position="381"/>
    </location>
</feature>
<dbReference type="Proteomes" id="UP001058124">
    <property type="component" value="Unassembled WGS sequence"/>
</dbReference>
<gene>
    <name evidence="2" type="ORF">SOASR030_06560</name>
</gene>
<name>A0AAV5N068_9GAMM</name>
<keyword evidence="3" id="KW-1185">Reference proteome</keyword>
<keyword evidence="1" id="KW-0732">Signal</keyword>
<protein>
    <recommendedName>
        <fullName evidence="4">Metal-dependent phosphohydrolase</fullName>
    </recommendedName>
</protein>
<evidence type="ECO:0000313" key="3">
    <source>
        <dbReference type="Proteomes" id="UP001058124"/>
    </source>
</evidence>
<dbReference type="PROSITE" id="PS51318">
    <property type="entry name" value="TAT"/>
    <property type="match status" value="1"/>
</dbReference>
<comment type="caution">
    <text evidence="2">The sequence shown here is derived from an EMBL/GenBank/DDBJ whole genome shotgun (WGS) entry which is preliminary data.</text>
</comment>
<evidence type="ECO:0000313" key="2">
    <source>
        <dbReference type="EMBL" id="GKX54544.1"/>
    </source>
</evidence>
<evidence type="ECO:0008006" key="4">
    <source>
        <dbReference type="Google" id="ProtNLM"/>
    </source>
</evidence>
<accession>A0AAV5N068</accession>
<proteinExistence type="predicted"/>
<dbReference type="AlphaFoldDB" id="A0AAV5N068"/>
<dbReference type="EMBL" id="BRLH01000001">
    <property type="protein sequence ID" value="GKX54544.1"/>
    <property type="molecule type" value="Genomic_DNA"/>
</dbReference>
<evidence type="ECO:0000256" key="1">
    <source>
        <dbReference type="SAM" id="SignalP"/>
    </source>
</evidence>
<sequence>MKSDYNRRLFIKSATVATAAMLFSQAPAWAQGTSRRITQAINPISLNACKALSPEEMATGSSLVQHARSYLEQQIGTVKNGDLRRTIATIYSQPQPLSVIRLDADSRREVWQTLSAKGYTKADEKSFLPPMPTKRKDGEAFFSAPGSGYQSHHAYPGGLATHVAANVFITNGIVDTYVDVYNYQVERDIALSAQLLHDLHKPYVFQWQEDRSSRQEQALAGTGEHHILSVAELIYRKMPAELVVATACAHQAPTAENDEAQIAAWLDAAAIIAGTDPVSYGLVVRKGDGVTLANIARQEGYICHLGDHDFVLSVPAVKQTLPVIEKIAKQDYQIAPNDAAAFNALRNRLYSTYSAMRVHYAYATQGEEAIRALMHGVVMPA</sequence>
<reference evidence="2" key="1">
    <citation type="submission" date="2022-06" db="EMBL/GenBank/DDBJ databases">
        <title>Draft genome sequences of Leminorella grimontii str. JCM5902.</title>
        <authorList>
            <person name="Wakabayashi Y."/>
            <person name="Kojima K."/>
        </authorList>
    </citation>
    <scope>NUCLEOTIDE SEQUENCE</scope>
    <source>
        <strain evidence="2">JCM 5902</strain>
    </source>
</reference>
<organism evidence="2 3">
    <name type="scientific">Leminorella grimontii</name>
    <dbReference type="NCBI Taxonomy" id="82981"/>
    <lineage>
        <taxon>Bacteria</taxon>
        <taxon>Pseudomonadati</taxon>
        <taxon>Pseudomonadota</taxon>
        <taxon>Gammaproteobacteria</taxon>
        <taxon>Enterobacterales</taxon>
        <taxon>Budviciaceae</taxon>
        <taxon>Leminorella</taxon>
    </lineage>
</organism>
<dbReference type="InterPro" id="IPR006311">
    <property type="entry name" value="TAT_signal"/>
</dbReference>
<feature type="signal peptide" evidence="1">
    <location>
        <begin position="1"/>
        <end position="30"/>
    </location>
</feature>
<dbReference type="RefSeq" id="WP_027273095.1">
    <property type="nucleotide sequence ID" value="NZ_BRLH01000001.1"/>
</dbReference>